<dbReference type="Proteomes" id="UP000636453">
    <property type="component" value="Unassembled WGS sequence"/>
</dbReference>
<proteinExistence type="predicted"/>
<dbReference type="RefSeq" id="WP_268245295.1">
    <property type="nucleotide sequence ID" value="NZ_BNCF01000001.1"/>
</dbReference>
<dbReference type="NCBIfam" id="TIGR02500">
    <property type="entry name" value="type_III_yscD"/>
    <property type="match status" value="1"/>
</dbReference>
<dbReference type="AlphaFoldDB" id="A0A918YWD8"/>
<keyword evidence="4" id="KW-1185">Reference proteome</keyword>
<evidence type="ECO:0000313" key="4">
    <source>
        <dbReference type="Proteomes" id="UP000636453"/>
    </source>
</evidence>
<organism evidence="3 4">
    <name type="scientific">Vulcaniibacterium thermophilum</name>
    <dbReference type="NCBI Taxonomy" id="1169913"/>
    <lineage>
        <taxon>Bacteria</taxon>
        <taxon>Pseudomonadati</taxon>
        <taxon>Pseudomonadota</taxon>
        <taxon>Gammaproteobacteria</taxon>
        <taxon>Lysobacterales</taxon>
        <taxon>Lysobacteraceae</taxon>
        <taxon>Vulcaniibacterium</taxon>
    </lineage>
</organism>
<feature type="transmembrane region" description="Helical" evidence="1">
    <location>
        <begin position="139"/>
        <end position="160"/>
    </location>
</feature>
<feature type="domain" description="FHA" evidence="2">
    <location>
        <begin position="41"/>
        <end position="94"/>
    </location>
</feature>
<name>A0A918YWD8_9GAMM</name>
<sequence>MAAPVPPPSPHETEPSAARVLRIVSGVHAGAVRPLAAQEMLLIGRGDDCDLVLSDPDVAPHHALLTVMGGSVLLRAIDAPVRLGHGTLRPGDPVELPALQRVSLGSAAFAVGEERDPGWSLLAETEAAPGARARRTRHLPWVAALAALSLVSVAIFAAVMPPRSAREPVPAVRAQRALNGLGVAGLRVEPGADGSVTVHGTVNDTVTRERIRQRLRAEGIAARVEVRTGDDIASDVREVLRSQGLVARTRWLGNGDVEIVGRFEDETALRQAATSRAMREVVGVRRVIPRNLVATAAYAAPRAGGTAAPSRQEELVEVVHGDDPHVVAADGTQYRIGATLPSGRTLVAIGRQVWVMDGGQVVPVKLVARTQATAPAPAAPATAQRQPGALAAGARIAPGRTTVRM</sequence>
<gene>
    <name evidence="3" type="ORF">GCM10007167_04570</name>
</gene>
<dbReference type="EMBL" id="BNCF01000001">
    <property type="protein sequence ID" value="GHE26427.1"/>
    <property type="molecule type" value="Genomic_DNA"/>
</dbReference>
<accession>A0A918YWD8</accession>
<evidence type="ECO:0000256" key="1">
    <source>
        <dbReference type="SAM" id="Phobius"/>
    </source>
</evidence>
<dbReference type="CDD" id="cd00060">
    <property type="entry name" value="FHA"/>
    <property type="match status" value="1"/>
</dbReference>
<dbReference type="InterPro" id="IPR008984">
    <property type="entry name" value="SMAD_FHA_dom_sf"/>
</dbReference>
<dbReference type="InterPro" id="IPR000253">
    <property type="entry name" value="FHA_dom"/>
</dbReference>
<dbReference type="Pfam" id="PF16693">
    <property type="entry name" value="Yop-YscD_ppl_1st"/>
    <property type="match status" value="1"/>
</dbReference>
<keyword evidence="1" id="KW-0812">Transmembrane</keyword>
<dbReference type="Gene3D" id="2.60.200.20">
    <property type="match status" value="1"/>
</dbReference>
<reference evidence="3" key="1">
    <citation type="journal article" date="2014" name="Int. J. Syst. Evol. Microbiol.">
        <title>Complete genome sequence of Corynebacterium casei LMG S-19264T (=DSM 44701T), isolated from a smear-ripened cheese.</title>
        <authorList>
            <consortium name="US DOE Joint Genome Institute (JGI-PGF)"/>
            <person name="Walter F."/>
            <person name="Albersmeier A."/>
            <person name="Kalinowski J."/>
            <person name="Ruckert C."/>
        </authorList>
    </citation>
    <scope>NUCLEOTIDE SEQUENCE</scope>
    <source>
        <strain evidence="3">KCTC 32020</strain>
    </source>
</reference>
<dbReference type="Pfam" id="PF16697">
    <property type="entry name" value="Yop-YscD_cpl"/>
    <property type="match status" value="1"/>
</dbReference>
<dbReference type="PROSITE" id="PS50006">
    <property type="entry name" value="FHA_DOMAIN"/>
    <property type="match status" value="1"/>
</dbReference>
<evidence type="ECO:0000313" key="3">
    <source>
        <dbReference type="EMBL" id="GHE26427.1"/>
    </source>
</evidence>
<reference evidence="3" key="2">
    <citation type="submission" date="2020-09" db="EMBL/GenBank/DDBJ databases">
        <authorList>
            <person name="Sun Q."/>
            <person name="Kim S."/>
        </authorList>
    </citation>
    <scope>NUCLEOTIDE SEQUENCE</scope>
    <source>
        <strain evidence="3">KCTC 32020</strain>
    </source>
</reference>
<dbReference type="SUPFAM" id="SSF49879">
    <property type="entry name" value="SMAD/FHA domain"/>
    <property type="match status" value="1"/>
</dbReference>
<keyword evidence="1" id="KW-1133">Transmembrane helix</keyword>
<dbReference type="InterPro" id="IPR032030">
    <property type="entry name" value="YscD_cytoplasmic_dom"/>
</dbReference>
<comment type="caution">
    <text evidence="3">The sequence shown here is derived from an EMBL/GenBank/DDBJ whole genome shotgun (WGS) entry which is preliminary data.</text>
</comment>
<evidence type="ECO:0000259" key="2">
    <source>
        <dbReference type="PROSITE" id="PS50006"/>
    </source>
</evidence>
<dbReference type="InterPro" id="IPR032034">
    <property type="entry name" value="YscD_ppl_1st"/>
</dbReference>
<keyword evidence="1" id="KW-0472">Membrane</keyword>
<dbReference type="InterPro" id="IPR012843">
    <property type="entry name" value="YscD"/>
</dbReference>
<protein>
    <recommendedName>
        <fullName evidence="2">FHA domain-containing protein</fullName>
    </recommendedName>
</protein>